<protein>
    <recommendedName>
        <fullName evidence="7">Zn(2)-C6 fungal-type domain-containing protein</fullName>
    </recommendedName>
</protein>
<feature type="region of interest" description="Disordered" evidence="6">
    <location>
        <begin position="59"/>
        <end position="111"/>
    </location>
</feature>
<dbReference type="SUPFAM" id="SSF57701">
    <property type="entry name" value="Zn2/Cys6 DNA-binding domain"/>
    <property type="match status" value="1"/>
</dbReference>
<comment type="caution">
    <text evidence="8">The sequence shown here is derived from an EMBL/GenBank/DDBJ whole genome shotgun (WGS) entry which is preliminary data.</text>
</comment>
<dbReference type="Pfam" id="PF04082">
    <property type="entry name" value="Fungal_trans"/>
    <property type="match status" value="1"/>
</dbReference>
<dbReference type="InterPro" id="IPR001138">
    <property type="entry name" value="Zn2Cys6_DnaBD"/>
</dbReference>
<dbReference type="GO" id="GO:0000981">
    <property type="term" value="F:DNA-binding transcription factor activity, RNA polymerase II-specific"/>
    <property type="evidence" value="ECO:0007669"/>
    <property type="project" value="InterPro"/>
</dbReference>
<dbReference type="InterPro" id="IPR007219">
    <property type="entry name" value="XnlR_reg_dom"/>
</dbReference>
<keyword evidence="1" id="KW-0479">Metal-binding</keyword>
<feature type="domain" description="Zn(2)-C6 fungal-type" evidence="7">
    <location>
        <begin position="20"/>
        <end position="52"/>
    </location>
</feature>
<evidence type="ECO:0000256" key="3">
    <source>
        <dbReference type="ARBA" id="ARBA00023125"/>
    </source>
</evidence>
<feature type="compositionally biased region" description="Basic residues" evidence="6">
    <location>
        <begin position="59"/>
        <end position="68"/>
    </location>
</feature>
<dbReference type="EMBL" id="JAJTJA010000011">
    <property type="protein sequence ID" value="KAH8691987.1"/>
    <property type="molecule type" value="Genomic_DNA"/>
</dbReference>
<dbReference type="InterPro" id="IPR036864">
    <property type="entry name" value="Zn2-C6_fun-type_DNA-bd_sf"/>
</dbReference>
<dbReference type="CDD" id="cd00067">
    <property type="entry name" value="GAL4"/>
    <property type="match status" value="1"/>
</dbReference>
<evidence type="ECO:0000256" key="4">
    <source>
        <dbReference type="ARBA" id="ARBA00023163"/>
    </source>
</evidence>
<dbReference type="PANTHER" id="PTHR46910">
    <property type="entry name" value="TRANSCRIPTION FACTOR PDR1"/>
    <property type="match status" value="1"/>
</dbReference>
<keyword evidence="4" id="KW-0804">Transcription</keyword>
<feature type="compositionally biased region" description="Polar residues" evidence="6">
    <location>
        <begin position="83"/>
        <end position="101"/>
    </location>
</feature>
<dbReference type="Pfam" id="PF00172">
    <property type="entry name" value="Zn_clus"/>
    <property type="match status" value="1"/>
</dbReference>
<reference evidence="8" key="1">
    <citation type="submission" date="2021-12" db="EMBL/GenBank/DDBJ databases">
        <title>Convergent genome expansion in fungi linked to evolution of root-endophyte symbiosis.</title>
        <authorList>
            <consortium name="DOE Joint Genome Institute"/>
            <person name="Ke Y.-H."/>
            <person name="Bonito G."/>
            <person name="Liao H.-L."/>
            <person name="Looney B."/>
            <person name="Rojas-Flechas A."/>
            <person name="Nash J."/>
            <person name="Hameed K."/>
            <person name="Schadt C."/>
            <person name="Martin F."/>
            <person name="Crous P.W."/>
            <person name="Miettinen O."/>
            <person name="Magnuson J.K."/>
            <person name="Labbe J."/>
            <person name="Jacobson D."/>
            <person name="Doktycz M.J."/>
            <person name="Veneault-Fourrey C."/>
            <person name="Kuo A."/>
            <person name="Mondo S."/>
            <person name="Calhoun S."/>
            <person name="Riley R."/>
            <person name="Ohm R."/>
            <person name="LaButti K."/>
            <person name="Andreopoulos B."/>
            <person name="Pangilinan J."/>
            <person name="Nolan M."/>
            <person name="Tritt A."/>
            <person name="Clum A."/>
            <person name="Lipzen A."/>
            <person name="Daum C."/>
            <person name="Barry K."/>
            <person name="Grigoriev I.V."/>
            <person name="Vilgalys R."/>
        </authorList>
    </citation>
    <scope>NUCLEOTIDE SEQUENCE</scope>
    <source>
        <strain evidence="8">PMI_201</strain>
    </source>
</reference>
<dbReference type="AlphaFoldDB" id="A0AAD4KIG4"/>
<dbReference type="PROSITE" id="PS00463">
    <property type="entry name" value="ZN2_CY6_FUNGAL_1"/>
    <property type="match status" value="1"/>
</dbReference>
<keyword evidence="3" id="KW-0238">DNA-binding</keyword>
<dbReference type="GO" id="GO:0006351">
    <property type="term" value="P:DNA-templated transcription"/>
    <property type="evidence" value="ECO:0007669"/>
    <property type="project" value="InterPro"/>
</dbReference>
<keyword evidence="2" id="KW-0805">Transcription regulation</keyword>
<dbReference type="PROSITE" id="PS50048">
    <property type="entry name" value="ZN2_CY6_FUNGAL_2"/>
    <property type="match status" value="1"/>
</dbReference>
<accession>A0AAD4KIG4</accession>
<evidence type="ECO:0000256" key="6">
    <source>
        <dbReference type="SAM" id="MobiDB-lite"/>
    </source>
</evidence>
<gene>
    <name evidence="8" type="ORF">BGW36DRAFT_419381</name>
</gene>
<evidence type="ECO:0000313" key="9">
    <source>
        <dbReference type="Proteomes" id="UP001201262"/>
    </source>
</evidence>
<dbReference type="InterPro" id="IPR050987">
    <property type="entry name" value="AtrR-like"/>
</dbReference>
<dbReference type="RefSeq" id="XP_046067984.1">
    <property type="nucleotide sequence ID" value="XM_046219455.1"/>
</dbReference>
<dbReference type="GO" id="GO:0003677">
    <property type="term" value="F:DNA binding"/>
    <property type="evidence" value="ECO:0007669"/>
    <property type="project" value="UniProtKB-KW"/>
</dbReference>
<dbReference type="PANTHER" id="PTHR46910:SF1">
    <property type="entry name" value="MISCELLANEOUS ZN(II)2CYS6 TRANSCRIPTION FACTOR (EUROFUNG)-RELATED"/>
    <property type="match status" value="1"/>
</dbReference>
<keyword evidence="9" id="KW-1185">Reference proteome</keyword>
<evidence type="ECO:0000256" key="2">
    <source>
        <dbReference type="ARBA" id="ARBA00023015"/>
    </source>
</evidence>
<dbReference type="SMART" id="SM00906">
    <property type="entry name" value="Fungal_trans"/>
    <property type="match status" value="1"/>
</dbReference>
<dbReference type="GeneID" id="70249742"/>
<dbReference type="CDD" id="cd12148">
    <property type="entry name" value="fungal_TF_MHR"/>
    <property type="match status" value="1"/>
</dbReference>
<evidence type="ECO:0000259" key="7">
    <source>
        <dbReference type="PROSITE" id="PS50048"/>
    </source>
</evidence>
<name>A0AAD4KIG4_9EURO</name>
<dbReference type="SMART" id="SM00066">
    <property type="entry name" value="GAL4"/>
    <property type="match status" value="1"/>
</dbReference>
<sequence>MAAETAPILALSPRRPSTRACDRCRRKKAKCINIDSSLVCTKCRLSGVRCTFDLPVAKRGPKTTRSRHAANNAPIVKTHQIDGHNTSPGRNSSSCSDTVTPSRPAPTDYLIPDLDPPRLTIPIPSPTTWETGRLALDSALSPQTAHTIGTPLSECSSKRAISATRRWHRLSSSLHLRDPLLNLDLVVNKCFSLFFEYLFPLIPLVHEPSLRDGLNFFVHLGHSSSNTDRIGMSETWTGEAGFSSNGSILPREDSFKPPDIWPDATFTLITAVCAEAAFLLPQEIFPEGESIAETFLHASRDCLASYLETDLEYPTANSVAVRYLHSNCVHASGKPRLSWHIFGEATRLAQEMQMNDEKSLQVLPPLEAELRRRAFWILYIGDKSAAILNNRPITMHKFSFESGITTVYPTGIEDNMQIESGTLSTDISTQKNFIAGFNANVCLWKTASDLILEMRLLVNQKEPTTIPKIDMTPEEWHRLDRLYVQFMTSIDKLPHYLQADILAASQDNLRTNNEHLSNGIYRQYLIQWTNIHVSLHCLKMVVTQKLEELDSCNPRSGNVDMSLLRKTEIARDLLRVIREAPFWSLQVNGEPCVEKIRLIGASLLEIIDQHENSPLAGRARKDLSVLLDILTRLDSKASDTLRRPL</sequence>
<evidence type="ECO:0000256" key="5">
    <source>
        <dbReference type="ARBA" id="ARBA00023242"/>
    </source>
</evidence>
<evidence type="ECO:0000313" key="8">
    <source>
        <dbReference type="EMBL" id="KAH8691987.1"/>
    </source>
</evidence>
<dbReference type="Gene3D" id="4.10.240.10">
    <property type="entry name" value="Zn(2)-C6 fungal-type DNA-binding domain"/>
    <property type="match status" value="1"/>
</dbReference>
<organism evidence="8 9">
    <name type="scientific">Talaromyces proteolyticus</name>
    <dbReference type="NCBI Taxonomy" id="1131652"/>
    <lineage>
        <taxon>Eukaryota</taxon>
        <taxon>Fungi</taxon>
        <taxon>Dikarya</taxon>
        <taxon>Ascomycota</taxon>
        <taxon>Pezizomycotina</taxon>
        <taxon>Eurotiomycetes</taxon>
        <taxon>Eurotiomycetidae</taxon>
        <taxon>Eurotiales</taxon>
        <taxon>Trichocomaceae</taxon>
        <taxon>Talaromyces</taxon>
        <taxon>Talaromyces sect. Bacilispori</taxon>
    </lineage>
</organism>
<dbReference type="GO" id="GO:0008270">
    <property type="term" value="F:zinc ion binding"/>
    <property type="evidence" value="ECO:0007669"/>
    <property type="project" value="InterPro"/>
</dbReference>
<keyword evidence="5" id="KW-0539">Nucleus</keyword>
<dbReference type="Proteomes" id="UP001201262">
    <property type="component" value="Unassembled WGS sequence"/>
</dbReference>
<evidence type="ECO:0000256" key="1">
    <source>
        <dbReference type="ARBA" id="ARBA00022723"/>
    </source>
</evidence>
<proteinExistence type="predicted"/>